<dbReference type="PANTHER" id="PTHR39468:SF1">
    <property type="entry name" value="MTF2-LIKE C-TERMINAL DOMAIN-CONTAINING PROTEIN"/>
    <property type="match status" value="1"/>
</dbReference>
<dbReference type="PANTHER" id="PTHR39468">
    <property type="entry name" value="CHROMOSOME 7, WHOLE GENOME SHOTGUN SEQUENCE"/>
    <property type="match status" value="1"/>
</dbReference>
<evidence type="ECO:0000313" key="4">
    <source>
        <dbReference type="Proteomes" id="UP000774617"/>
    </source>
</evidence>
<evidence type="ECO:0000256" key="1">
    <source>
        <dbReference type="SAM" id="MobiDB-lite"/>
    </source>
</evidence>
<organism evidence="3 4">
    <name type="scientific">Macrophomina phaseolina</name>
    <dbReference type="NCBI Taxonomy" id="35725"/>
    <lineage>
        <taxon>Eukaryota</taxon>
        <taxon>Fungi</taxon>
        <taxon>Dikarya</taxon>
        <taxon>Ascomycota</taxon>
        <taxon>Pezizomycotina</taxon>
        <taxon>Dothideomycetes</taxon>
        <taxon>Dothideomycetes incertae sedis</taxon>
        <taxon>Botryosphaeriales</taxon>
        <taxon>Botryosphaeriaceae</taxon>
        <taxon>Macrophomina</taxon>
    </lineage>
</organism>
<proteinExistence type="predicted"/>
<reference evidence="3 4" key="1">
    <citation type="journal article" date="2021" name="Nat. Commun.">
        <title>Genetic determinants of endophytism in the Arabidopsis root mycobiome.</title>
        <authorList>
            <person name="Mesny F."/>
            <person name="Miyauchi S."/>
            <person name="Thiergart T."/>
            <person name="Pickel B."/>
            <person name="Atanasova L."/>
            <person name="Karlsson M."/>
            <person name="Huettel B."/>
            <person name="Barry K.W."/>
            <person name="Haridas S."/>
            <person name="Chen C."/>
            <person name="Bauer D."/>
            <person name="Andreopoulos W."/>
            <person name="Pangilinan J."/>
            <person name="LaButti K."/>
            <person name="Riley R."/>
            <person name="Lipzen A."/>
            <person name="Clum A."/>
            <person name="Drula E."/>
            <person name="Henrissat B."/>
            <person name="Kohler A."/>
            <person name="Grigoriev I.V."/>
            <person name="Martin F.M."/>
            <person name="Hacquard S."/>
        </authorList>
    </citation>
    <scope>NUCLEOTIDE SEQUENCE [LARGE SCALE GENOMIC DNA]</scope>
    <source>
        <strain evidence="3 4">MPI-SDFR-AT-0080</strain>
    </source>
</reference>
<gene>
    <name evidence="3" type="ORF">B0J12DRAFT_639260</name>
</gene>
<keyword evidence="4" id="KW-1185">Reference proteome</keyword>
<dbReference type="InterPro" id="IPR040009">
    <property type="entry name" value="Mtf2/C5D6.12-like"/>
</dbReference>
<evidence type="ECO:0000259" key="2">
    <source>
        <dbReference type="Pfam" id="PF19189"/>
    </source>
</evidence>
<protein>
    <recommendedName>
        <fullName evidence="2">Mtf2-like C-terminal domain-containing protein</fullName>
    </recommendedName>
</protein>
<dbReference type="Proteomes" id="UP000774617">
    <property type="component" value="Unassembled WGS sequence"/>
</dbReference>
<comment type="caution">
    <text evidence="3">The sequence shown here is derived from an EMBL/GenBank/DDBJ whole genome shotgun (WGS) entry which is preliminary data.</text>
</comment>
<sequence>MTHSRAAQRVVLPLNATFFSFLYQTPTILGRTPRRSPARIQTRIRCLNVASEVATRRVPHRNRKSSEESSSNDVPFEGEQLEAEAFHRQRKSTITANERQTFEKLFKQYTSKQESPETGLNNISDDLSDSPEDTLDSILDSAIAEVEPETAVHDTSSGLTSRARRKLMERQAIVNEEEDTPLRIAQREQFERVENMMKEAKSDVELWNILETEVLSAVRRMDLDASRSSSGKGQEAQQLVDGQAMEGDQPFSEFQVIGPNYPSFLLIAMRQLRVDFPGSTLGLALLPAIKSLGRGSFALGASTELYNELLAMTWLTYSDFQGLDDLLQEMENGGIDFDTNTLDILDSIKKNALDVRSGRLGEGASAVLDMDRFQRGLRRLQRWRDAIRLRMEAEAIRQAKEYEVQL</sequence>
<name>A0ABQ8GV67_9PEZI</name>
<feature type="domain" description="Mtf2-like C-terminal" evidence="2">
    <location>
        <begin position="188"/>
        <end position="371"/>
    </location>
</feature>
<accession>A0ABQ8GV67</accession>
<dbReference type="InterPro" id="IPR043837">
    <property type="entry name" value="Mtf2-like_C"/>
</dbReference>
<feature type="region of interest" description="Disordered" evidence="1">
    <location>
        <begin position="109"/>
        <end position="133"/>
    </location>
</feature>
<feature type="compositionally biased region" description="Polar residues" evidence="1">
    <location>
        <begin position="109"/>
        <end position="125"/>
    </location>
</feature>
<feature type="region of interest" description="Disordered" evidence="1">
    <location>
        <begin position="55"/>
        <end position="78"/>
    </location>
</feature>
<dbReference type="Pfam" id="PF19189">
    <property type="entry name" value="Mtf2"/>
    <property type="match status" value="1"/>
</dbReference>
<dbReference type="EMBL" id="JAGTJR010000001">
    <property type="protein sequence ID" value="KAH7065151.1"/>
    <property type="molecule type" value="Genomic_DNA"/>
</dbReference>
<evidence type="ECO:0000313" key="3">
    <source>
        <dbReference type="EMBL" id="KAH7065151.1"/>
    </source>
</evidence>